<evidence type="ECO:0000256" key="9">
    <source>
        <dbReference type="ARBA" id="ARBA00022692"/>
    </source>
</evidence>
<proteinExistence type="inferred from homology"/>
<evidence type="ECO:0000256" key="22">
    <source>
        <dbReference type="ARBA" id="ARBA00046437"/>
    </source>
</evidence>
<dbReference type="GO" id="GO:0016323">
    <property type="term" value="C:basolateral plasma membrane"/>
    <property type="evidence" value="ECO:0007669"/>
    <property type="project" value="UniProtKB-SubCell"/>
</dbReference>
<keyword evidence="11" id="KW-0407">Ion channel</keyword>
<keyword evidence="11" id="KW-0851">Voltage-gated channel</keyword>
<evidence type="ECO:0000256" key="17">
    <source>
        <dbReference type="ARBA" id="ARBA00023173"/>
    </source>
</evidence>
<evidence type="ECO:0000256" key="13">
    <source>
        <dbReference type="ARBA" id="ARBA00023018"/>
    </source>
</evidence>
<keyword evidence="12 24" id="KW-1133">Transmembrane helix</keyword>
<keyword evidence="13" id="KW-0770">Synapse</keyword>
<dbReference type="InterPro" id="IPR017896">
    <property type="entry name" value="4Fe4S_Fe-S-bd"/>
</dbReference>
<dbReference type="InterPro" id="IPR014743">
    <property type="entry name" value="Cl-channel_core"/>
</dbReference>
<keyword evidence="19" id="KW-0628">Postsynaptic cell membrane</keyword>
<dbReference type="CDD" id="cd03683">
    <property type="entry name" value="ClC_1_like"/>
    <property type="match status" value="1"/>
</dbReference>
<comment type="subcellular location">
    <subcellularLocation>
        <location evidence="3">Basolateral cell membrane</location>
        <topology evidence="3">Multi-pass membrane protein</topology>
    </subcellularLocation>
    <subcellularLocation>
        <location evidence="2">Cell projection</location>
        <location evidence="2">Axon</location>
    </subcellularLocation>
    <subcellularLocation>
        <location evidence="1">Cell projection</location>
        <location evidence="1">Dendritic spine membrane</location>
        <topology evidence="1">Multi-pass membrane protein</topology>
    </subcellularLocation>
</comment>
<keyword evidence="15" id="KW-0129">CBS domain</keyword>
<dbReference type="PANTHER" id="PTHR45720">
    <property type="entry name" value="CHLORIDE CHANNEL PROTEIN 2"/>
    <property type="match status" value="1"/>
</dbReference>
<keyword evidence="14" id="KW-0406">Ion transport</keyword>
<feature type="region of interest" description="Disordered" evidence="23">
    <location>
        <begin position="795"/>
        <end position="837"/>
    </location>
</feature>
<feature type="compositionally biased region" description="Basic and acidic residues" evidence="23">
    <location>
        <begin position="809"/>
        <end position="837"/>
    </location>
</feature>
<reference evidence="26" key="3">
    <citation type="submission" date="2025-09" db="UniProtKB">
        <authorList>
            <consortium name="Ensembl"/>
        </authorList>
    </citation>
    <scope>IDENTIFICATION</scope>
</reference>
<reference evidence="26" key="2">
    <citation type="submission" date="2025-08" db="UniProtKB">
        <authorList>
            <consortium name="Ensembl"/>
        </authorList>
    </citation>
    <scope>IDENTIFICATION</scope>
</reference>
<evidence type="ECO:0000256" key="21">
    <source>
        <dbReference type="ARBA" id="ARBA00036895"/>
    </source>
</evidence>
<dbReference type="FunFam" id="3.10.580.10:FF:000019">
    <property type="entry name" value="Chloride voltage-gated channel 2"/>
    <property type="match status" value="1"/>
</dbReference>
<feature type="transmembrane region" description="Helical" evidence="24">
    <location>
        <begin position="233"/>
        <end position="257"/>
    </location>
</feature>
<dbReference type="GO" id="GO:0034707">
    <property type="term" value="C:chloride channel complex"/>
    <property type="evidence" value="ECO:0007669"/>
    <property type="project" value="UniProtKB-KW"/>
</dbReference>
<dbReference type="Gene3D" id="1.10.3080.10">
    <property type="entry name" value="Clc chloride channel"/>
    <property type="match status" value="1"/>
</dbReference>
<dbReference type="PROSITE" id="PS51379">
    <property type="entry name" value="4FE4S_FER_2"/>
    <property type="match status" value="1"/>
</dbReference>
<evidence type="ECO:0000256" key="1">
    <source>
        <dbReference type="ARBA" id="ARBA00004332"/>
    </source>
</evidence>
<name>A0AAQ5YCA9_AMPOC</name>
<dbReference type="PRINTS" id="PR00762">
    <property type="entry name" value="CLCHANNEL"/>
</dbReference>
<dbReference type="PRINTS" id="PR01113">
    <property type="entry name" value="CLCHANNEL2"/>
</dbReference>
<evidence type="ECO:0000256" key="10">
    <source>
        <dbReference type="ARBA" id="ARBA00022737"/>
    </source>
</evidence>
<feature type="transmembrane region" description="Helical" evidence="24">
    <location>
        <begin position="423"/>
        <end position="439"/>
    </location>
</feature>
<dbReference type="SUPFAM" id="SSF54631">
    <property type="entry name" value="CBS-domain pair"/>
    <property type="match status" value="1"/>
</dbReference>
<organism evidence="26 27">
    <name type="scientific">Amphiprion ocellaris</name>
    <name type="common">Clown anemonefish</name>
    <dbReference type="NCBI Taxonomy" id="80972"/>
    <lineage>
        <taxon>Eukaryota</taxon>
        <taxon>Metazoa</taxon>
        <taxon>Chordata</taxon>
        <taxon>Craniata</taxon>
        <taxon>Vertebrata</taxon>
        <taxon>Euteleostomi</taxon>
        <taxon>Actinopterygii</taxon>
        <taxon>Neopterygii</taxon>
        <taxon>Teleostei</taxon>
        <taxon>Neoteleostei</taxon>
        <taxon>Acanthomorphata</taxon>
        <taxon>Ovalentaria</taxon>
        <taxon>Pomacentridae</taxon>
        <taxon>Amphiprion</taxon>
    </lineage>
</organism>
<feature type="domain" description="4Fe-4S ferredoxin-type" evidence="25">
    <location>
        <begin position="54"/>
        <end position="83"/>
    </location>
</feature>
<dbReference type="Proteomes" id="UP001501940">
    <property type="component" value="Chromosome 7"/>
</dbReference>
<keyword evidence="8" id="KW-0597">Phosphoprotein</keyword>
<feature type="transmembrane region" description="Helical" evidence="24">
    <location>
        <begin position="269"/>
        <end position="289"/>
    </location>
</feature>
<keyword evidence="6" id="KW-0813">Transport</keyword>
<evidence type="ECO:0000256" key="3">
    <source>
        <dbReference type="ARBA" id="ARBA00004554"/>
    </source>
</evidence>
<sequence length="837" mass="93239">MAGDGSDQRALQYEQTLMYGRYTQELGVYAKEEAARLRESGQRRSVSDRSRTLDLLEYDKGRCAKCRICTVRCQKFLISRVGEDWIFLILLGLLMALVSWVVDFCIAICLQAQKWMYGGLDSNVFLQYLAWVTYPVVLITFSAGFTQILAPQAVGSGIPEMKTILRGVVLKEYLTFKTFVAKVIGLTCALGSGMPLGKEGPFVHIASLCAALLSKFMSLFGGIYENESRNIEMLAAACAVGVGCCFAAPIGGVLFSIEVTSTFFAVRNYWRGFFAATFSAFIFRVLAVWNRDEETITALFKTRFRLDFPFDLQELPAFAVIGIASGFGGALFVYLNRLIVQFIRKQKAINRFLMKKRLLYPALVTLLISTLTFPPGFGQFMAGKLTQKESLVTLLDNRTWAKQGIAEDFDYIGHSQAWKHPQLNVFVTLVLFIVMKFWMSALATTIPVPCGAFMPVFVIGAAFGRLVGESMAAWFPDGINTDGTIYPIVPGGYAVVGAAALSGAVTHTVSTAVIVFELTGQISHILPVMIAVILANAVAQSLQPSLYDSIIRIKKLPYLPELGWGHHEKYNIRVEDIMVRDVRYITLNCCYRDLHNVLLTGHLKTLALVESCCFLSSCICVFVCLCVCLQISTEESSFSPTRPVPQKPLKPALKRPSVVERPTEIPTGKKHTYLHKQLQTTEFPNSRLMKQSERKGIGYLIDPKGVWVMIAEWEEKQLDEQVNFNNCKIDPAPFQLVERTSLHKTHTIFSLLGLDHAYVTSIGRLIGVVSLKELRKAIEGSVTVKGVKVRPPLASFRDSGTSSSENEATELHKLWDRHKSMSLPREHTPSESDEKSQ</sequence>
<evidence type="ECO:0000256" key="23">
    <source>
        <dbReference type="SAM" id="MobiDB-lite"/>
    </source>
</evidence>
<evidence type="ECO:0000256" key="5">
    <source>
        <dbReference type="ARBA" id="ARBA00017377"/>
    </source>
</evidence>
<feature type="transmembrane region" description="Helical" evidence="24">
    <location>
        <begin position="85"/>
        <end position="110"/>
    </location>
</feature>
<dbReference type="InterPro" id="IPR050970">
    <property type="entry name" value="Cl_channel_volt-gated"/>
</dbReference>
<dbReference type="InterPro" id="IPR001807">
    <property type="entry name" value="ClC"/>
</dbReference>
<dbReference type="FunFam" id="1.10.3080.10:FF:000002">
    <property type="entry name" value="Chloride channel 2c"/>
    <property type="match status" value="1"/>
</dbReference>
<evidence type="ECO:0000256" key="16">
    <source>
        <dbReference type="ARBA" id="ARBA00023136"/>
    </source>
</evidence>
<keyword evidence="16 24" id="KW-0472">Membrane</keyword>
<keyword evidence="20" id="KW-0966">Cell projection</keyword>
<evidence type="ECO:0000256" key="14">
    <source>
        <dbReference type="ARBA" id="ARBA00023065"/>
    </source>
</evidence>
<protein>
    <recommendedName>
        <fullName evidence="5">Chloride channel protein 2</fullName>
    </recommendedName>
</protein>
<dbReference type="GO" id="GO:0005247">
    <property type="term" value="F:voltage-gated chloride channel activity"/>
    <property type="evidence" value="ECO:0007669"/>
    <property type="project" value="InterPro"/>
</dbReference>
<evidence type="ECO:0000313" key="26">
    <source>
        <dbReference type="Ensembl" id="ENSAOCP00000051403.1"/>
    </source>
</evidence>
<feature type="transmembrane region" description="Helical" evidence="24">
    <location>
        <begin position="173"/>
        <end position="190"/>
    </location>
</feature>
<evidence type="ECO:0000256" key="8">
    <source>
        <dbReference type="ARBA" id="ARBA00022553"/>
    </source>
</evidence>
<evidence type="ECO:0000313" key="27">
    <source>
        <dbReference type="Proteomes" id="UP001501940"/>
    </source>
</evidence>
<evidence type="ECO:0000256" key="7">
    <source>
        <dbReference type="ARBA" id="ARBA00022475"/>
    </source>
</evidence>
<evidence type="ECO:0000256" key="20">
    <source>
        <dbReference type="ARBA" id="ARBA00023273"/>
    </source>
</evidence>
<keyword evidence="9 24" id="KW-0812">Transmembrane</keyword>
<dbReference type="SUPFAM" id="SSF81340">
    <property type="entry name" value="Clc chloride channel"/>
    <property type="match status" value="1"/>
</dbReference>
<evidence type="ECO:0000256" key="24">
    <source>
        <dbReference type="SAM" id="Phobius"/>
    </source>
</evidence>
<feature type="transmembrane region" description="Helical" evidence="24">
    <location>
        <begin position="488"/>
        <end position="515"/>
    </location>
</feature>
<dbReference type="Gene3D" id="3.10.580.10">
    <property type="entry name" value="CBS-domain"/>
    <property type="match status" value="2"/>
</dbReference>
<keyword evidence="27" id="KW-1185">Reference proteome</keyword>
<feature type="transmembrane region" description="Helical" evidence="24">
    <location>
        <begin position="131"/>
        <end position="153"/>
    </location>
</feature>
<comment type="subunit">
    <text evidence="22">Homodimer. Interacts with auxiliary subunit HEPACAM.</text>
</comment>
<evidence type="ECO:0000256" key="6">
    <source>
        <dbReference type="ARBA" id="ARBA00022448"/>
    </source>
</evidence>
<evidence type="ECO:0000256" key="19">
    <source>
        <dbReference type="ARBA" id="ARBA00023257"/>
    </source>
</evidence>
<dbReference type="PANTHER" id="PTHR45720:SF6">
    <property type="entry name" value="CHLORIDE CHANNEL PROTEIN 2"/>
    <property type="match status" value="1"/>
</dbReference>
<evidence type="ECO:0000256" key="11">
    <source>
        <dbReference type="ARBA" id="ARBA00022882"/>
    </source>
</evidence>
<keyword evidence="18" id="KW-0868">Chloride</keyword>
<evidence type="ECO:0000256" key="18">
    <source>
        <dbReference type="ARBA" id="ARBA00023214"/>
    </source>
</evidence>
<evidence type="ECO:0000256" key="2">
    <source>
        <dbReference type="ARBA" id="ARBA00004489"/>
    </source>
</evidence>
<keyword evidence="10" id="KW-0677">Repeat</keyword>
<keyword evidence="17" id="KW-0869">Chloride channel</keyword>
<dbReference type="AlphaFoldDB" id="A0AAQ5YCA9"/>
<dbReference type="Pfam" id="PF00654">
    <property type="entry name" value="Voltage_CLC"/>
    <property type="match status" value="1"/>
</dbReference>
<keyword evidence="7" id="KW-1003">Cell membrane</keyword>
<evidence type="ECO:0000259" key="25">
    <source>
        <dbReference type="PROSITE" id="PS51379"/>
    </source>
</evidence>
<feature type="transmembrane region" description="Helical" evidence="24">
    <location>
        <begin position="202"/>
        <end position="221"/>
    </location>
</feature>
<evidence type="ECO:0000256" key="15">
    <source>
        <dbReference type="ARBA" id="ARBA00023122"/>
    </source>
</evidence>
<dbReference type="GO" id="GO:0032591">
    <property type="term" value="C:dendritic spine membrane"/>
    <property type="evidence" value="ECO:0007669"/>
    <property type="project" value="UniProtKB-SubCell"/>
</dbReference>
<feature type="transmembrane region" description="Helical" evidence="24">
    <location>
        <begin position="522"/>
        <end position="539"/>
    </location>
</feature>
<evidence type="ECO:0000256" key="4">
    <source>
        <dbReference type="ARBA" id="ARBA00005423"/>
    </source>
</evidence>
<reference evidence="26 27" key="1">
    <citation type="submission" date="2022-01" db="EMBL/GenBank/DDBJ databases">
        <title>A chromosome-scale genome assembly of the false clownfish, Amphiprion ocellaris.</title>
        <authorList>
            <person name="Ryu T."/>
        </authorList>
    </citation>
    <scope>NUCLEOTIDE SEQUENCE [LARGE SCALE GENOMIC DNA]</scope>
</reference>
<feature type="transmembrane region" description="Helical" evidence="24">
    <location>
        <begin position="446"/>
        <end position="468"/>
    </location>
</feature>
<dbReference type="GO" id="GO:0030424">
    <property type="term" value="C:axon"/>
    <property type="evidence" value="ECO:0007669"/>
    <property type="project" value="UniProtKB-SubCell"/>
</dbReference>
<comment type="similarity">
    <text evidence="4">Belongs to the chloride channel (TC 2.A.49) family. ClC-2/CLCN2 subfamily.</text>
</comment>
<dbReference type="InterPro" id="IPR002244">
    <property type="entry name" value="Cl-channel-2"/>
</dbReference>
<dbReference type="GeneTree" id="ENSGT00940000155439"/>
<accession>A0AAQ5YCA9</accession>
<comment type="catalytic activity">
    <reaction evidence="21">
        <text>thiocyanate(in) = thiocyanate(out)</text>
        <dbReference type="Rhea" id="RHEA:75347"/>
        <dbReference type="ChEBI" id="CHEBI:18022"/>
    </reaction>
</comment>
<feature type="transmembrane region" description="Helical" evidence="24">
    <location>
        <begin position="358"/>
        <end position="377"/>
    </location>
</feature>
<dbReference type="Ensembl" id="ENSAOCT00000046442.1">
    <property type="protein sequence ID" value="ENSAOCP00000051403.1"/>
    <property type="gene ID" value="ENSAOCG00000015134.2"/>
</dbReference>
<dbReference type="InterPro" id="IPR046342">
    <property type="entry name" value="CBS_dom_sf"/>
</dbReference>
<feature type="transmembrane region" description="Helical" evidence="24">
    <location>
        <begin position="315"/>
        <end position="337"/>
    </location>
</feature>
<evidence type="ECO:0000256" key="12">
    <source>
        <dbReference type="ARBA" id="ARBA00022989"/>
    </source>
</evidence>